<comment type="caution">
    <text evidence="2">The sequence shown here is derived from an EMBL/GenBank/DDBJ whole genome shotgun (WGS) entry which is preliminary data.</text>
</comment>
<protein>
    <submittedName>
        <fullName evidence="2">Uncharacterized protein</fullName>
    </submittedName>
</protein>
<feature type="transmembrane region" description="Helical" evidence="1">
    <location>
        <begin position="222"/>
        <end position="242"/>
    </location>
</feature>
<feature type="transmembrane region" description="Helical" evidence="1">
    <location>
        <begin position="182"/>
        <end position="202"/>
    </location>
</feature>
<evidence type="ECO:0000313" key="3">
    <source>
        <dbReference type="Proteomes" id="UP001165065"/>
    </source>
</evidence>
<keyword evidence="1" id="KW-0812">Transmembrane</keyword>
<proteinExistence type="predicted"/>
<feature type="transmembrane region" description="Helical" evidence="1">
    <location>
        <begin position="150"/>
        <end position="170"/>
    </location>
</feature>
<keyword evidence="3" id="KW-1185">Reference proteome</keyword>
<evidence type="ECO:0000313" key="2">
    <source>
        <dbReference type="EMBL" id="GMI46871.1"/>
    </source>
</evidence>
<dbReference type="AlphaFoldDB" id="A0A9W7LEH9"/>
<keyword evidence="1" id="KW-0472">Membrane</keyword>
<reference evidence="3" key="1">
    <citation type="journal article" date="2023" name="Commun. Biol.">
        <title>Genome analysis of Parmales, the sister group of diatoms, reveals the evolutionary specialization of diatoms from phago-mixotrophs to photoautotrophs.</title>
        <authorList>
            <person name="Ban H."/>
            <person name="Sato S."/>
            <person name="Yoshikawa S."/>
            <person name="Yamada K."/>
            <person name="Nakamura Y."/>
            <person name="Ichinomiya M."/>
            <person name="Sato N."/>
            <person name="Blanc-Mathieu R."/>
            <person name="Endo H."/>
            <person name="Kuwata A."/>
            <person name="Ogata H."/>
        </authorList>
    </citation>
    <scope>NUCLEOTIDE SEQUENCE [LARGE SCALE GENOMIC DNA]</scope>
</reference>
<feature type="transmembrane region" description="Helical" evidence="1">
    <location>
        <begin position="113"/>
        <end position="130"/>
    </location>
</feature>
<keyword evidence="1" id="KW-1133">Transmembrane helix</keyword>
<organism evidence="2 3">
    <name type="scientific">Triparma columacea</name>
    <dbReference type="NCBI Taxonomy" id="722753"/>
    <lineage>
        <taxon>Eukaryota</taxon>
        <taxon>Sar</taxon>
        <taxon>Stramenopiles</taxon>
        <taxon>Ochrophyta</taxon>
        <taxon>Bolidophyceae</taxon>
        <taxon>Parmales</taxon>
        <taxon>Triparmaceae</taxon>
        <taxon>Triparma</taxon>
    </lineage>
</organism>
<dbReference type="OrthoDB" id="196021at2759"/>
<dbReference type="Proteomes" id="UP001165065">
    <property type="component" value="Unassembled WGS sequence"/>
</dbReference>
<gene>
    <name evidence="2" type="ORF">TrCOL_g6574</name>
</gene>
<dbReference type="EMBL" id="BRYA01000317">
    <property type="protein sequence ID" value="GMI46871.1"/>
    <property type="molecule type" value="Genomic_DNA"/>
</dbReference>
<evidence type="ECO:0000256" key="1">
    <source>
        <dbReference type="SAM" id="Phobius"/>
    </source>
</evidence>
<name>A0A9W7LEH9_9STRA</name>
<accession>A0A9W7LEH9</accession>
<sequence>MEKAQFAWLASSLPSHPPFRVLSYLFGRNLLPPVPPPPFAHASLSPHYNYLKFLTVSYLGMYVSRSFAKDYGSTWDTELSLSVFLNHNLLGTLSDLTLIYLVGRLRYRRGVDCANFLLPMFGGATLWELFGTHPELSKNLSSLGSWTGLTYVVFLTFMCLVAAVLVLHVRRSYKDGLLPGRFLELFLMLGLGLGPIAGNEGFHLHHWAWAWLGAMAFNLRYGWSFAVQGFMVGMYVNGIGIWGRDPLVYDR</sequence>